<evidence type="ECO:0000256" key="3">
    <source>
        <dbReference type="ARBA" id="ARBA00022643"/>
    </source>
</evidence>
<gene>
    <name evidence="7" type="ORF">PEC302110_36360</name>
</gene>
<evidence type="ECO:0000256" key="5">
    <source>
        <dbReference type="PIRNR" id="PIRNR005426"/>
    </source>
</evidence>
<evidence type="ECO:0000256" key="1">
    <source>
        <dbReference type="ARBA" id="ARBA00008366"/>
    </source>
</evidence>
<evidence type="ECO:0000256" key="2">
    <source>
        <dbReference type="ARBA" id="ARBA00022630"/>
    </source>
</evidence>
<evidence type="ECO:0000313" key="7">
    <source>
        <dbReference type="EMBL" id="BES86539.1"/>
    </source>
</evidence>
<keyword evidence="3 5" id="KW-0288">FMN</keyword>
<dbReference type="PANTHER" id="PTHR43425">
    <property type="entry name" value="OXYGEN-INSENSITIVE NADPH NITROREDUCTASE"/>
    <property type="match status" value="1"/>
</dbReference>
<dbReference type="InterPro" id="IPR000415">
    <property type="entry name" value="Nitroreductase-like"/>
</dbReference>
<keyword evidence="8" id="KW-1185">Reference proteome</keyword>
<evidence type="ECO:0000259" key="6">
    <source>
        <dbReference type="Pfam" id="PF00881"/>
    </source>
</evidence>
<keyword evidence="4 5" id="KW-0560">Oxidoreductase</keyword>
<dbReference type="InterPro" id="IPR016446">
    <property type="entry name" value="Flavin_OxRdtase_Frp"/>
</dbReference>
<reference evidence="8" key="1">
    <citation type="journal article" date="2024" name="Int. J. Syst. Evol. Microbiol.">
        <title>Pectobacterium araliae sp. nov., a pathogen causing bacterial soft rot of Japanese angelica tree in Japan.</title>
        <authorList>
            <person name="Sawada H."/>
            <person name="Someya N."/>
            <person name="Morohoshi T."/>
            <person name="Ono M."/>
            <person name="Satou M."/>
        </authorList>
    </citation>
    <scope>NUCLEOTIDE SEQUENCE [LARGE SCALE GENOMIC DNA]</scope>
    <source>
        <strain evidence="8">MAFF 302110</strain>
    </source>
</reference>
<dbReference type="Gene3D" id="3.40.109.10">
    <property type="entry name" value="NADH Oxidase"/>
    <property type="match status" value="1"/>
</dbReference>
<dbReference type="PIRSF" id="PIRSF005426">
    <property type="entry name" value="Frp"/>
    <property type="match status" value="1"/>
</dbReference>
<dbReference type="KEGG" id="parl:PEC302110_36360"/>
<feature type="domain" description="Nitroreductase" evidence="6">
    <location>
        <begin position="35"/>
        <end position="189"/>
    </location>
</feature>
<dbReference type="Pfam" id="PF00881">
    <property type="entry name" value="Nitroreductase"/>
    <property type="match status" value="1"/>
</dbReference>
<sequence length="271" mass="30041">MCIERLPRVDDNSEHTFAHYHSGKDMNKTIELFTSHRSERSYLDKPIPDDVLDAIVQSAHLAPTSVNSQQVSLIVTRDPERKAHIAELAGGQPWIAQAPVVITVVLDMYKTQVGIAMSDKQQHAHESLESLISGTTDVGIALGTLMAAARSFGLGIVPIGGIRRDPQAMIDFLELPELTFPVAGVAIGYVDTPAHQKPRLPVNSFRHDESYHQDVLPAAIDQYNQTLVTHWQQTGRADGDNWGDNTASYYQHIYFPKVLPAILQQGFKLDK</sequence>
<dbReference type="CDD" id="cd02146">
    <property type="entry name" value="NfsA-like"/>
    <property type="match status" value="1"/>
</dbReference>
<protein>
    <submittedName>
        <fullName evidence="7">NADPH-dependent oxidoreductase</fullName>
    </submittedName>
</protein>
<evidence type="ECO:0000256" key="4">
    <source>
        <dbReference type="ARBA" id="ARBA00023002"/>
    </source>
</evidence>
<dbReference type="EMBL" id="AP028908">
    <property type="protein sequence ID" value="BES86539.1"/>
    <property type="molecule type" value="Genomic_DNA"/>
</dbReference>
<dbReference type="Proteomes" id="UP001377830">
    <property type="component" value="Chromosome"/>
</dbReference>
<comment type="similarity">
    <text evidence="1 5">Belongs to the flavin oxidoreductase frp family.</text>
</comment>
<evidence type="ECO:0000313" key="8">
    <source>
        <dbReference type="Proteomes" id="UP001377830"/>
    </source>
</evidence>
<dbReference type="PANTHER" id="PTHR43425:SF2">
    <property type="entry name" value="OXYGEN-INSENSITIVE NADPH NITROREDUCTASE"/>
    <property type="match status" value="1"/>
</dbReference>
<dbReference type="InterPro" id="IPR029479">
    <property type="entry name" value="Nitroreductase"/>
</dbReference>
<organism evidence="7 8">
    <name type="scientific">Pectobacterium araliae</name>
    <dbReference type="NCBI Taxonomy" id="3073862"/>
    <lineage>
        <taxon>Bacteria</taxon>
        <taxon>Pseudomonadati</taxon>
        <taxon>Pseudomonadota</taxon>
        <taxon>Gammaproteobacteria</taxon>
        <taxon>Enterobacterales</taxon>
        <taxon>Pectobacteriaceae</taxon>
        <taxon>Pectobacterium</taxon>
    </lineage>
</organism>
<proteinExistence type="inferred from homology"/>
<dbReference type="GO" id="GO:0016491">
    <property type="term" value="F:oxidoreductase activity"/>
    <property type="evidence" value="ECO:0007669"/>
    <property type="project" value="UniProtKB-UniRule"/>
</dbReference>
<accession>A0AAN0KP18</accession>
<dbReference type="AlphaFoldDB" id="A0AAN0KP18"/>
<keyword evidence="2 5" id="KW-0285">Flavoprotein</keyword>
<dbReference type="SUPFAM" id="SSF55469">
    <property type="entry name" value="FMN-dependent nitroreductase-like"/>
    <property type="match status" value="1"/>
</dbReference>
<name>A0AAN0KP18_9GAMM</name>
<keyword evidence="5" id="KW-0521">NADP</keyword>